<gene>
    <name evidence="1" type="ORF">JAO75_09445</name>
</gene>
<sequence>MAVHQFRLGDRVKLSTFSSANTAEAFLDLVVPVGVRRFASDMWEVTRLLPPDGTGAQYHVRSERDGMQRRVHEEQLAPAH</sequence>
<dbReference type="RefSeq" id="WP_199048612.1">
    <property type="nucleotide sequence ID" value="NZ_JAELXT010000007.1"/>
</dbReference>
<organism evidence="1 2">
    <name type="scientific">Microvirga splendida</name>
    <dbReference type="NCBI Taxonomy" id="2795727"/>
    <lineage>
        <taxon>Bacteria</taxon>
        <taxon>Pseudomonadati</taxon>
        <taxon>Pseudomonadota</taxon>
        <taxon>Alphaproteobacteria</taxon>
        <taxon>Hyphomicrobiales</taxon>
        <taxon>Methylobacteriaceae</taxon>
        <taxon>Microvirga</taxon>
    </lineage>
</organism>
<dbReference type="EMBL" id="JAELXT010000007">
    <property type="protein sequence ID" value="MBJ6125635.1"/>
    <property type="molecule type" value="Genomic_DNA"/>
</dbReference>
<evidence type="ECO:0000313" key="2">
    <source>
        <dbReference type="Proteomes" id="UP000620670"/>
    </source>
</evidence>
<reference evidence="2" key="1">
    <citation type="submission" date="2020-12" db="EMBL/GenBank/DDBJ databases">
        <title>Hymenobacter sp.</title>
        <authorList>
            <person name="Kim M.K."/>
        </authorList>
    </citation>
    <scope>NUCLEOTIDE SEQUENCE [LARGE SCALE GENOMIC DNA]</scope>
    <source>
        <strain evidence="2">BT325</strain>
    </source>
</reference>
<protein>
    <submittedName>
        <fullName evidence="1">Uncharacterized protein</fullName>
    </submittedName>
</protein>
<accession>A0ABS0Y003</accession>
<proteinExistence type="predicted"/>
<comment type="caution">
    <text evidence="1">The sequence shown here is derived from an EMBL/GenBank/DDBJ whole genome shotgun (WGS) entry which is preliminary data.</text>
</comment>
<evidence type="ECO:0000313" key="1">
    <source>
        <dbReference type="EMBL" id="MBJ6125635.1"/>
    </source>
</evidence>
<dbReference type="Proteomes" id="UP000620670">
    <property type="component" value="Unassembled WGS sequence"/>
</dbReference>
<keyword evidence="2" id="KW-1185">Reference proteome</keyword>
<name>A0ABS0Y003_9HYPH</name>